<dbReference type="PANTHER" id="PTHR33562">
    <property type="entry name" value="ATILLA, ISOFORM B-RELATED-RELATED"/>
    <property type="match status" value="1"/>
</dbReference>
<evidence type="ECO:0008006" key="6">
    <source>
        <dbReference type="Google" id="ProtNLM"/>
    </source>
</evidence>
<dbReference type="InterPro" id="IPR050975">
    <property type="entry name" value="Sleep_regulator"/>
</dbReference>
<keyword evidence="2" id="KW-0325">Glycoprotein</keyword>
<name>A0A9X6NLE9_HYPEX</name>
<feature type="signal peptide" evidence="3">
    <location>
        <begin position="1"/>
        <end position="20"/>
    </location>
</feature>
<evidence type="ECO:0000313" key="5">
    <source>
        <dbReference type="Proteomes" id="UP000192578"/>
    </source>
</evidence>
<protein>
    <recommendedName>
        <fullName evidence="6">Protein sleepless</fullName>
    </recommendedName>
</protein>
<evidence type="ECO:0000256" key="2">
    <source>
        <dbReference type="ARBA" id="ARBA00023180"/>
    </source>
</evidence>
<evidence type="ECO:0000256" key="1">
    <source>
        <dbReference type="ARBA" id="ARBA00022729"/>
    </source>
</evidence>
<comment type="caution">
    <text evidence="4">The sequence shown here is derived from an EMBL/GenBank/DDBJ whole genome shotgun (WGS) entry which is preliminary data.</text>
</comment>
<dbReference type="EMBL" id="MTYJ01000486">
    <property type="protein sequence ID" value="OWA54923.1"/>
    <property type="molecule type" value="Genomic_DNA"/>
</dbReference>
<dbReference type="Proteomes" id="UP000192578">
    <property type="component" value="Unassembled WGS sequence"/>
</dbReference>
<evidence type="ECO:0000256" key="3">
    <source>
        <dbReference type="SAM" id="SignalP"/>
    </source>
</evidence>
<dbReference type="InterPro" id="IPR045860">
    <property type="entry name" value="Snake_toxin-like_sf"/>
</dbReference>
<keyword evidence="1 3" id="KW-0732">Signal</keyword>
<keyword evidence="5" id="KW-1185">Reference proteome</keyword>
<dbReference type="Gene3D" id="2.10.60.10">
    <property type="entry name" value="CD59"/>
    <property type="match status" value="1"/>
</dbReference>
<dbReference type="GO" id="GO:0030431">
    <property type="term" value="P:sleep"/>
    <property type="evidence" value="ECO:0007669"/>
    <property type="project" value="InterPro"/>
</dbReference>
<dbReference type="Pfam" id="PF17064">
    <property type="entry name" value="QVR"/>
    <property type="match status" value="1"/>
</dbReference>
<dbReference type="InterPro" id="IPR031424">
    <property type="entry name" value="QVR-like"/>
</dbReference>
<proteinExistence type="predicted"/>
<accession>A0A9X6NLE9</accession>
<evidence type="ECO:0000313" key="4">
    <source>
        <dbReference type="EMBL" id="OWA54923.1"/>
    </source>
</evidence>
<feature type="chain" id="PRO_5040858751" description="Protein sleepless" evidence="3">
    <location>
        <begin position="21"/>
        <end position="140"/>
    </location>
</feature>
<dbReference type="AlphaFoldDB" id="A0A9X6NLE9"/>
<gene>
    <name evidence="4" type="ORF">BV898_19311</name>
</gene>
<dbReference type="OrthoDB" id="435754at2759"/>
<reference evidence="5" key="1">
    <citation type="submission" date="2017-01" db="EMBL/GenBank/DDBJ databases">
        <title>Comparative genomics of anhydrobiosis in the tardigrade Hypsibius dujardini.</title>
        <authorList>
            <person name="Yoshida Y."/>
            <person name="Koutsovoulos G."/>
            <person name="Laetsch D."/>
            <person name="Stevens L."/>
            <person name="Kumar S."/>
            <person name="Horikawa D."/>
            <person name="Ishino K."/>
            <person name="Komine S."/>
            <person name="Tomita M."/>
            <person name="Blaxter M."/>
            <person name="Arakawa K."/>
        </authorList>
    </citation>
    <scope>NUCLEOTIDE SEQUENCE [LARGE SCALE GENOMIC DNA]</scope>
    <source>
        <strain evidence="5">Z151</strain>
    </source>
</reference>
<organism evidence="4 5">
    <name type="scientific">Hypsibius exemplaris</name>
    <name type="common">Freshwater tardigrade</name>
    <dbReference type="NCBI Taxonomy" id="2072580"/>
    <lineage>
        <taxon>Eukaryota</taxon>
        <taxon>Metazoa</taxon>
        <taxon>Ecdysozoa</taxon>
        <taxon>Tardigrada</taxon>
        <taxon>Eutardigrada</taxon>
        <taxon>Parachela</taxon>
        <taxon>Hypsibioidea</taxon>
        <taxon>Hypsibiidae</taxon>
        <taxon>Hypsibius</taxon>
    </lineage>
</organism>
<sequence length="140" mass="14613">MNALLFMFLIAGTCATSGLAFKCYDCATGSGSGSVACSDPDRYHGVLNTLECTGYCFKRVQLQAKGVGSLTRGCVPNDIYAPPDGSRSSCVDTGVDGAKYRTCGCTAHLCNAAPPVQPQLFIPIFGSVVITLISTKNSLN</sequence>
<dbReference type="GO" id="GO:0032222">
    <property type="term" value="P:regulation of synaptic transmission, cholinergic"/>
    <property type="evidence" value="ECO:0007669"/>
    <property type="project" value="InterPro"/>
</dbReference>